<feature type="domain" description="PDZ" evidence="4">
    <location>
        <begin position="193"/>
        <end position="272"/>
    </location>
</feature>
<feature type="domain" description="PDZ" evidence="4">
    <location>
        <begin position="370"/>
        <end position="451"/>
    </location>
</feature>
<name>A0A151IB09_9HYME</name>
<proteinExistence type="predicted"/>
<evidence type="ECO:0000256" key="3">
    <source>
        <dbReference type="ARBA" id="ARBA00022737"/>
    </source>
</evidence>
<sequence length="460" mass="50014">GELGLTVREASNGIYIDSLRPASTADRCGALQTGDRLLAVNDILIQDATTAAKLLKNSESSRIARLQILPRPSSTRIVKRKAQSLVQQNSNQILQMKENLTVVLRPDHRGFGLALKLAEDRINYIVSLLEAGGPAERSGILLPGDKAIAINQRMLSDLQPSEVINILETSQMIELVIEYKVGGSIVPSSGIFTVRVARPLGGQPDLGLTVNEDLMITEVRRGSLAYRTGNLASGDRLLAIDGQKLDPGDLRQAAQLLHRPGGSVVALTIRKPDPNTEIRDYCREINIGNDTLQAQFANGVLRSDRESPSIDSAMDSWGELGDNSGTIPEILRLWDTASTDSGQLDLSISSYPKTQERSNGANNRFQQIVQVLLHKDPVYEDFGFSVSDGLYERGVYINRLRPGGPCDGILRSYDRILRVNEASTEDCDCCLAVPLIAAAGPCLDLTIARPLSPNNIVKTL</sequence>
<evidence type="ECO:0000256" key="1">
    <source>
        <dbReference type="ARBA" id="ARBA00004496"/>
    </source>
</evidence>
<dbReference type="PANTHER" id="PTHR46227:SF2">
    <property type="entry name" value="FI03335P"/>
    <property type="match status" value="1"/>
</dbReference>
<dbReference type="InterPro" id="IPR043545">
    <property type="entry name" value="GRIP1/2"/>
</dbReference>
<feature type="non-terminal residue" evidence="5">
    <location>
        <position position="1"/>
    </location>
</feature>
<evidence type="ECO:0000256" key="2">
    <source>
        <dbReference type="ARBA" id="ARBA00022490"/>
    </source>
</evidence>
<dbReference type="Pfam" id="PF00595">
    <property type="entry name" value="PDZ"/>
    <property type="match status" value="1"/>
</dbReference>
<dbReference type="CDD" id="cd06685">
    <property type="entry name" value="PDZ7_GRIP1-2-like"/>
    <property type="match status" value="1"/>
</dbReference>
<dbReference type="InterPro" id="IPR001478">
    <property type="entry name" value="PDZ"/>
</dbReference>
<dbReference type="Pfam" id="PF17820">
    <property type="entry name" value="PDZ_6"/>
    <property type="match status" value="2"/>
</dbReference>
<keyword evidence="2" id="KW-0963">Cytoplasm</keyword>
<dbReference type="InterPro" id="IPR041489">
    <property type="entry name" value="PDZ_6"/>
</dbReference>
<dbReference type="GO" id="GO:0098887">
    <property type="term" value="P:neurotransmitter receptor transport, endosome to postsynaptic membrane"/>
    <property type="evidence" value="ECO:0007669"/>
    <property type="project" value="TreeGrafter"/>
</dbReference>
<dbReference type="AlphaFoldDB" id="A0A151IB09"/>
<organism evidence="5 6">
    <name type="scientific">Cyphomyrmex costatus</name>
    <dbReference type="NCBI Taxonomy" id="456900"/>
    <lineage>
        <taxon>Eukaryota</taxon>
        <taxon>Metazoa</taxon>
        <taxon>Ecdysozoa</taxon>
        <taxon>Arthropoda</taxon>
        <taxon>Hexapoda</taxon>
        <taxon>Insecta</taxon>
        <taxon>Pterygota</taxon>
        <taxon>Neoptera</taxon>
        <taxon>Endopterygota</taxon>
        <taxon>Hymenoptera</taxon>
        <taxon>Apocrita</taxon>
        <taxon>Aculeata</taxon>
        <taxon>Formicoidea</taxon>
        <taxon>Formicidae</taxon>
        <taxon>Myrmicinae</taxon>
        <taxon>Cyphomyrmex</taxon>
    </lineage>
</organism>
<keyword evidence="3" id="KW-0677">Repeat</keyword>
<protein>
    <submittedName>
        <fullName evidence="5">Glutamate receptor-interacting protein 2</fullName>
    </submittedName>
</protein>
<dbReference type="PROSITE" id="PS50106">
    <property type="entry name" value="PDZ"/>
    <property type="match status" value="4"/>
</dbReference>
<dbReference type="SUPFAM" id="SSF50156">
    <property type="entry name" value="PDZ domain-like"/>
    <property type="match status" value="4"/>
</dbReference>
<dbReference type="Proteomes" id="UP000078542">
    <property type="component" value="Unassembled WGS sequence"/>
</dbReference>
<dbReference type="PANTHER" id="PTHR46227">
    <property type="entry name" value="GLUTAMATE RECEPTOR-INTERACTING PROTEIN GRIP"/>
    <property type="match status" value="1"/>
</dbReference>
<evidence type="ECO:0000313" key="6">
    <source>
        <dbReference type="Proteomes" id="UP000078542"/>
    </source>
</evidence>
<evidence type="ECO:0000259" key="4">
    <source>
        <dbReference type="PROSITE" id="PS50106"/>
    </source>
</evidence>
<feature type="domain" description="PDZ" evidence="4">
    <location>
        <begin position="1"/>
        <end position="58"/>
    </location>
</feature>
<reference evidence="5 6" key="1">
    <citation type="submission" date="2016-03" db="EMBL/GenBank/DDBJ databases">
        <title>Cyphomyrmex costatus WGS genome.</title>
        <authorList>
            <person name="Nygaard S."/>
            <person name="Hu H."/>
            <person name="Boomsma J."/>
            <person name="Zhang G."/>
        </authorList>
    </citation>
    <scope>NUCLEOTIDE SEQUENCE [LARGE SCALE GENOMIC DNA]</scope>
    <source>
        <strain evidence="5">MS0001</strain>
        <tissue evidence="5">Whole body</tissue>
    </source>
</reference>
<feature type="domain" description="PDZ" evidence="4">
    <location>
        <begin position="101"/>
        <end position="170"/>
    </location>
</feature>
<dbReference type="STRING" id="456900.A0A151IB09"/>
<accession>A0A151IB09</accession>
<dbReference type="InterPro" id="IPR036034">
    <property type="entry name" value="PDZ_sf"/>
</dbReference>
<dbReference type="Gene3D" id="2.30.42.10">
    <property type="match status" value="4"/>
</dbReference>
<gene>
    <name evidence="5" type="ORF">ALC62_12486</name>
</gene>
<keyword evidence="6" id="KW-1185">Reference proteome</keyword>
<dbReference type="EMBL" id="KQ978136">
    <property type="protein sequence ID" value="KYM96844.1"/>
    <property type="molecule type" value="Genomic_DNA"/>
</dbReference>
<dbReference type="GO" id="GO:0005737">
    <property type="term" value="C:cytoplasm"/>
    <property type="evidence" value="ECO:0007669"/>
    <property type="project" value="UniProtKB-SubCell"/>
</dbReference>
<dbReference type="SMART" id="SM00228">
    <property type="entry name" value="PDZ"/>
    <property type="match status" value="4"/>
</dbReference>
<comment type="subcellular location">
    <subcellularLocation>
        <location evidence="1">Cytoplasm</location>
    </subcellularLocation>
</comment>
<keyword evidence="5" id="KW-0675">Receptor</keyword>
<evidence type="ECO:0000313" key="5">
    <source>
        <dbReference type="EMBL" id="KYM96844.1"/>
    </source>
</evidence>